<dbReference type="GO" id="GO:0005635">
    <property type="term" value="C:nuclear envelope"/>
    <property type="evidence" value="ECO:0007669"/>
    <property type="project" value="TreeGrafter"/>
</dbReference>
<dbReference type="OrthoDB" id="410651at2759"/>
<dbReference type="AlphaFoldDB" id="A0A0C9WAK4"/>
<evidence type="ECO:0000313" key="6">
    <source>
        <dbReference type="Proteomes" id="UP000053820"/>
    </source>
</evidence>
<keyword evidence="2" id="KW-0812">Transmembrane</keyword>
<evidence type="ECO:0000256" key="1">
    <source>
        <dbReference type="ARBA" id="ARBA00004141"/>
    </source>
</evidence>
<evidence type="ECO:0000256" key="2">
    <source>
        <dbReference type="ARBA" id="ARBA00022692"/>
    </source>
</evidence>
<dbReference type="GO" id="GO:0005783">
    <property type="term" value="C:endoplasmic reticulum"/>
    <property type="evidence" value="ECO:0007669"/>
    <property type="project" value="TreeGrafter"/>
</dbReference>
<evidence type="ECO:0000256" key="4">
    <source>
        <dbReference type="ARBA" id="ARBA00023136"/>
    </source>
</evidence>
<dbReference type="EMBL" id="KN839844">
    <property type="protein sequence ID" value="KIJ65028.1"/>
    <property type="molecule type" value="Genomic_DNA"/>
</dbReference>
<sequence length="86" mass="9428">AEVEASGSALIFNCAQRAQQNTLENFPLALVSALAARLKYPIISAALCEFWVVSRVFYTLGYTTGDPSKVGDRRNCIRALLTAKYI</sequence>
<dbReference type="InterPro" id="IPR023352">
    <property type="entry name" value="MAPEG-like_dom_sf"/>
</dbReference>
<comment type="subcellular location">
    <subcellularLocation>
        <location evidence="1">Membrane</location>
        <topology evidence="1">Multi-pass membrane protein</topology>
    </subcellularLocation>
</comment>
<feature type="non-terminal residue" evidence="5">
    <location>
        <position position="86"/>
    </location>
</feature>
<accession>A0A0C9WAK4</accession>
<dbReference type="InterPro" id="IPR050997">
    <property type="entry name" value="MAPEG"/>
</dbReference>
<gene>
    <name evidence="5" type="ORF">HYDPIDRAFT_88789</name>
</gene>
<keyword evidence="6" id="KW-1185">Reference proteome</keyword>
<reference evidence="5 6" key="1">
    <citation type="submission" date="2014-04" db="EMBL/GenBank/DDBJ databases">
        <title>Evolutionary Origins and Diversification of the Mycorrhizal Mutualists.</title>
        <authorList>
            <consortium name="DOE Joint Genome Institute"/>
            <consortium name="Mycorrhizal Genomics Consortium"/>
            <person name="Kohler A."/>
            <person name="Kuo A."/>
            <person name="Nagy L.G."/>
            <person name="Floudas D."/>
            <person name="Copeland A."/>
            <person name="Barry K.W."/>
            <person name="Cichocki N."/>
            <person name="Veneault-Fourrey C."/>
            <person name="LaButti K."/>
            <person name="Lindquist E.A."/>
            <person name="Lipzen A."/>
            <person name="Lundell T."/>
            <person name="Morin E."/>
            <person name="Murat C."/>
            <person name="Riley R."/>
            <person name="Ohm R."/>
            <person name="Sun H."/>
            <person name="Tunlid A."/>
            <person name="Henrissat B."/>
            <person name="Grigoriev I.V."/>
            <person name="Hibbett D.S."/>
            <person name="Martin F."/>
        </authorList>
    </citation>
    <scope>NUCLEOTIDE SEQUENCE [LARGE SCALE GENOMIC DNA]</scope>
    <source>
        <strain evidence="5 6">MD-312</strain>
    </source>
</reference>
<dbReference type="HOGENOM" id="CLU_110291_1_2_1"/>
<dbReference type="GO" id="GO:0004364">
    <property type="term" value="F:glutathione transferase activity"/>
    <property type="evidence" value="ECO:0007669"/>
    <property type="project" value="TreeGrafter"/>
</dbReference>
<keyword evidence="4" id="KW-0472">Membrane</keyword>
<proteinExistence type="predicted"/>
<dbReference type="Gene3D" id="1.20.120.550">
    <property type="entry name" value="Membrane associated eicosanoid/glutathione metabolism-like domain"/>
    <property type="match status" value="1"/>
</dbReference>
<dbReference type="Pfam" id="PF01124">
    <property type="entry name" value="MAPEG"/>
    <property type="match status" value="1"/>
</dbReference>
<dbReference type="PANTHER" id="PTHR10250:SF26">
    <property type="entry name" value="GLUTATHIONE S-TRANSFERASE 3, MITOCHONDRIAL"/>
    <property type="match status" value="1"/>
</dbReference>
<evidence type="ECO:0000256" key="3">
    <source>
        <dbReference type="ARBA" id="ARBA00022989"/>
    </source>
</evidence>
<dbReference type="InterPro" id="IPR001129">
    <property type="entry name" value="Membr-assoc_MAPEG"/>
</dbReference>
<evidence type="ECO:0000313" key="5">
    <source>
        <dbReference type="EMBL" id="KIJ65028.1"/>
    </source>
</evidence>
<dbReference type="Proteomes" id="UP000053820">
    <property type="component" value="Unassembled WGS sequence"/>
</dbReference>
<dbReference type="SUPFAM" id="SSF161084">
    <property type="entry name" value="MAPEG domain-like"/>
    <property type="match status" value="1"/>
</dbReference>
<keyword evidence="3" id="KW-1133">Transmembrane helix</keyword>
<organism evidence="5 6">
    <name type="scientific">Hydnomerulius pinastri MD-312</name>
    <dbReference type="NCBI Taxonomy" id="994086"/>
    <lineage>
        <taxon>Eukaryota</taxon>
        <taxon>Fungi</taxon>
        <taxon>Dikarya</taxon>
        <taxon>Basidiomycota</taxon>
        <taxon>Agaricomycotina</taxon>
        <taxon>Agaricomycetes</taxon>
        <taxon>Agaricomycetidae</taxon>
        <taxon>Boletales</taxon>
        <taxon>Boletales incertae sedis</taxon>
        <taxon>Leucogyrophana</taxon>
    </lineage>
</organism>
<feature type="non-terminal residue" evidence="5">
    <location>
        <position position="1"/>
    </location>
</feature>
<name>A0A0C9WAK4_9AGAM</name>
<protein>
    <submittedName>
        <fullName evidence="5">Uncharacterized protein</fullName>
    </submittedName>
</protein>
<dbReference type="GO" id="GO:0016020">
    <property type="term" value="C:membrane"/>
    <property type="evidence" value="ECO:0007669"/>
    <property type="project" value="UniProtKB-SubCell"/>
</dbReference>
<dbReference type="PANTHER" id="PTHR10250">
    <property type="entry name" value="MICROSOMAL GLUTATHIONE S-TRANSFERASE"/>
    <property type="match status" value="1"/>
</dbReference>
<dbReference type="GO" id="GO:0004602">
    <property type="term" value="F:glutathione peroxidase activity"/>
    <property type="evidence" value="ECO:0007669"/>
    <property type="project" value="TreeGrafter"/>
</dbReference>